<protein>
    <submittedName>
        <fullName evidence="1">23126_t:CDS:1</fullName>
    </submittedName>
</protein>
<organism evidence="1 2">
    <name type="scientific">Dentiscutata erythropus</name>
    <dbReference type="NCBI Taxonomy" id="1348616"/>
    <lineage>
        <taxon>Eukaryota</taxon>
        <taxon>Fungi</taxon>
        <taxon>Fungi incertae sedis</taxon>
        <taxon>Mucoromycota</taxon>
        <taxon>Glomeromycotina</taxon>
        <taxon>Glomeromycetes</taxon>
        <taxon>Diversisporales</taxon>
        <taxon>Gigasporaceae</taxon>
        <taxon>Dentiscutata</taxon>
    </lineage>
</organism>
<proteinExistence type="predicted"/>
<comment type="caution">
    <text evidence="1">The sequence shown here is derived from an EMBL/GenBank/DDBJ whole genome shotgun (WGS) entry which is preliminary data.</text>
</comment>
<evidence type="ECO:0000313" key="2">
    <source>
        <dbReference type="Proteomes" id="UP000789405"/>
    </source>
</evidence>
<keyword evidence="2" id="KW-1185">Reference proteome</keyword>
<accession>A0A9N8YUX0</accession>
<dbReference type="Proteomes" id="UP000789405">
    <property type="component" value="Unassembled WGS sequence"/>
</dbReference>
<dbReference type="AlphaFoldDB" id="A0A9N8YUX0"/>
<name>A0A9N8YUX0_9GLOM</name>
<evidence type="ECO:0000313" key="1">
    <source>
        <dbReference type="EMBL" id="CAG8449635.1"/>
    </source>
</evidence>
<gene>
    <name evidence="1" type="ORF">DERYTH_LOCUS437</name>
</gene>
<sequence>MDNRLTSETAYFVLAGRAYIRPAYWGFAELGLILGLEIRGRSDPAHSYPVIVG</sequence>
<reference evidence="1" key="1">
    <citation type="submission" date="2021-06" db="EMBL/GenBank/DDBJ databases">
        <authorList>
            <person name="Kallberg Y."/>
            <person name="Tangrot J."/>
            <person name="Rosling A."/>
        </authorList>
    </citation>
    <scope>NUCLEOTIDE SEQUENCE</scope>
    <source>
        <strain evidence="1">MA453B</strain>
    </source>
</reference>
<dbReference type="EMBL" id="CAJVPY010000097">
    <property type="protein sequence ID" value="CAG8449635.1"/>
    <property type="molecule type" value="Genomic_DNA"/>
</dbReference>